<dbReference type="GO" id="GO:0006952">
    <property type="term" value="P:defense response"/>
    <property type="evidence" value="ECO:0007669"/>
    <property type="project" value="UniProtKB-KW"/>
</dbReference>
<evidence type="ECO:0000256" key="1">
    <source>
        <dbReference type="ARBA" id="ARBA00004162"/>
    </source>
</evidence>
<protein>
    <recommendedName>
        <fullName evidence="8">SHSP domain-containing protein</fullName>
    </recommendedName>
</protein>
<evidence type="ECO:0000256" key="2">
    <source>
        <dbReference type="ARBA" id="ARBA00022475"/>
    </source>
</evidence>
<feature type="compositionally biased region" description="Polar residues" evidence="6">
    <location>
        <begin position="1"/>
        <end position="11"/>
    </location>
</feature>
<keyword evidence="10" id="KW-1185">Reference proteome</keyword>
<feature type="compositionally biased region" description="Low complexity" evidence="6">
    <location>
        <begin position="111"/>
        <end position="124"/>
    </location>
</feature>
<feature type="region of interest" description="Disordered" evidence="6">
    <location>
        <begin position="106"/>
        <end position="281"/>
    </location>
</feature>
<feature type="compositionally biased region" description="Pro residues" evidence="6">
    <location>
        <begin position="164"/>
        <end position="173"/>
    </location>
</feature>
<feature type="transmembrane region" description="Helical" evidence="7">
    <location>
        <begin position="341"/>
        <end position="361"/>
    </location>
</feature>
<name>A0AAN9JM18_CLITE</name>
<organism evidence="9 10">
    <name type="scientific">Clitoria ternatea</name>
    <name type="common">Butterfly pea</name>
    <dbReference type="NCBI Taxonomy" id="43366"/>
    <lineage>
        <taxon>Eukaryota</taxon>
        <taxon>Viridiplantae</taxon>
        <taxon>Streptophyta</taxon>
        <taxon>Embryophyta</taxon>
        <taxon>Tracheophyta</taxon>
        <taxon>Spermatophyta</taxon>
        <taxon>Magnoliopsida</taxon>
        <taxon>eudicotyledons</taxon>
        <taxon>Gunneridae</taxon>
        <taxon>Pentapetalae</taxon>
        <taxon>rosids</taxon>
        <taxon>fabids</taxon>
        <taxon>Fabales</taxon>
        <taxon>Fabaceae</taxon>
        <taxon>Papilionoideae</taxon>
        <taxon>50 kb inversion clade</taxon>
        <taxon>NPAAA clade</taxon>
        <taxon>indigoferoid/millettioid clade</taxon>
        <taxon>Phaseoleae</taxon>
        <taxon>Clitoria</taxon>
    </lineage>
</organism>
<proteinExistence type="inferred from homology"/>
<keyword evidence="7" id="KW-0812">Transmembrane</keyword>
<dbReference type="AlphaFoldDB" id="A0AAN9JM18"/>
<evidence type="ECO:0000259" key="8">
    <source>
        <dbReference type="PROSITE" id="PS01031"/>
    </source>
</evidence>
<evidence type="ECO:0000256" key="4">
    <source>
        <dbReference type="PROSITE-ProRule" id="PRU00285"/>
    </source>
</evidence>
<dbReference type="Gene3D" id="2.60.40.790">
    <property type="match status" value="1"/>
</dbReference>
<dbReference type="CDD" id="cd06464">
    <property type="entry name" value="ACD_sHsps-like"/>
    <property type="match status" value="1"/>
</dbReference>
<evidence type="ECO:0000256" key="3">
    <source>
        <dbReference type="ARBA" id="ARBA00022821"/>
    </source>
</evidence>
<comment type="caution">
    <text evidence="9">The sequence shown here is derived from an EMBL/GenBank/DDBJ whole genome shotgun (WGS) entry which is preliminary data.</text>
</comment>
<feature type="domain" description="SHSP" evidence="8">
    <location>
        <begin position="15"/>
        <end position="118"/>
    </location>
</feature>
<feature type="region of interest" description="Disordered" evidence="6">
    <location>
        <begin position="1"/>
        <end position="28"/>
    </location>
</feature>
<evidence type="ECO:0000313" key="9">
    <source>
        <dbReference type="EMBL" id="KAK7300352.1"/>
    </source>
</evidence>
<dbReference type="InterPro" id="IPR008978">
    <property type="entry name" value="HSP20-like_chaperone"/>
</dbReference>
<dbReference type="PANTHER" id="PTHR43670:SF73">
    <property type="entry name" value="INACTIVE PROTEIN RESTRICTED TEV MOVEMENT 2-LIKE"/>
    <property type="match status" value="1"/>
</dbReference>
<feature type="compositionally biased region" description="Polar residues" evidence="6">
    <location>
        <begin position="232"/>
        <end position="241"/>
    </location>
</feature>
<evidence type="ECO:0000313" key="10">
    <source>
        <dbReference type="Proteomes" id="UP001359559"/>
    </source>
</evidence>
<accession>A0AAN9JM18</accession>
<evidence type="ECO:0000256" key="6">
    <source>
        <dbReference type="SAM" id="MobiDB-lite"/>
    </source>
</evidence>
<dbReference type="GO" id="GO:0034605">
    <property type="term" value="P:cellular response to heat"/>
    <property type="evidence" value="ECO:0007669"/>
    <property type="project" value="TreeGrafter"/>
</dbReference>
<comment type="subcellular location">
    <subcellularLocation>
        <location evidence="1">Cell membrane</location>
        <topology evidence="1">Single-pass membrane protein</topology>
    </subcellularLocation>
</comment>
<keyword evidence="7" id="KW-0472">Membrane</keyword>
<gene>
    <name evidence="9" type="ORF">RJT34_11196</name>
</gene>
<keyword evidence="2" id="KW-1003">Cell membrane</keyword>
<keyword evidence="3" id="KW-0611">Plant defense</keyword>
<dbReference type="Pfam" id="PF00011">
    <property type="entry name" value="HSP20"/>
    <property type="match status" value="1"/>
</dbReference>
<comment type="similarity">
    <text evidence="4 5">Belongs to the small heat shock protein (HSP20) family.</text>
</comment>
<feature type="compositionally biased region" description="Basic and acidic residues" evidence="6">
    <location>
        <begin position="258"/>
        <end position="279"/>
    </location>
</feature>
<feature type="compositionally biased region" description="Basic and acidic residues" evidence="6">
    <location>
        <begin position="177"/>
        <end position="229"/>
    </location>
</feature>
<dbReference type="Proteomes" id="UP001359559">
    <property type="component" value="Unassembled WGS sequence"/>
</dbReference>
<dbReference type="SUPFAM" id="SSF49764">
    <property type="entry name" value="HSP20-like chaperones"/>
    <property type="match status" value="1"/>
</dbReference>
<dbReference type="PROSITE" id="PS01031">
    <property type="entry name" value="SHSP"/>
    <property type="match status" value="1"/>
</dbReference>
<dbReference type="EMBL" id="JAYKXN010000003">
    <property type="protein sequence ID" value="KAK7300352.1"/>
    <property type="molecule type" value="Genomic_DNA"/>
</dbReference>
<dbReference type="PANTHER" id="PTHR43670">
    <property type="entry name" value="HEAT SHOCK PROTEIN 26"/>
    <property type="match status" value="1"/>
</dbReference>
<evidence type="ECO:0000256" key="5">
    <source>
        <dbReference type="RuleBase" id="RU003616"/>
    </source>
</evidence>
<dbReference type="GO" id="GO:0005886">
    <property type="term" value="C:plasma membrane"/>
    <property type="evidence" value="ECO:0007669"/>
    <property type="project" value="UniProtKB-SubCell"/>
</dbReference>
<sequence>MSSVEKTNVQPQADPVNEDFIPPSDWDHDKESDTLILMLPGFRKEQMRVQVTSNRVLRVSGERKISDNKYRRFRKELPIPETNETSGISAKFEAGMLYVRIPKVSTPIKPQPVTTPTLTQQVLPHKPTPTLTQQEPPHKPTPTLTQQEPPHKPTPTLTQEEPPQKPTPPPPPTTTTTDHKPKVDHDHDHDDHIKATESSKPDEPKILPPHITKEEDFQKEEPEKEKGEEENVANNKTTYAAQETHDDGTTQTLPSLEELDKDHSQEKSHNNKENGKVLESDAIEASNEKAKAKDEAVIASKAHGTSILDGLDKIRQVMKKKLDIVSGLTEDVKKQNQVTKLLALAFLVMFIGLYLYIKSVVKSSFGGSKRQEL</sequence>
<dbReference type="InterPro" id="IPR002068">
    <property type="entry name" value="A-crystallin/Hsp20_dom"/>
</dbReference>
<keyword evidence="7" id="KW-1133">Transmembrane helix</keyword>
<reference evidence="9 10" key="1">
    <citation type="submission" date="2024-01" db="EMBL/GenBank/DDBJ databases">
        <title>The genomes of 5 underutilized Papilionoideae crops provide insights into root nodulation and disease resistance.</title>
        <authorList>
            <person name="Yuan L."/>
        </authorList>
    </citation>
    <scope>NUCLEOTIDE SEQUENCE [LARGE SCALE GENOMIC DNA]</scope>
    <source>
        <strain evidence="9">LY-2023</strain>
        <tissue evidence="9">Leaf</tissue>
    </source>
</reference>
<evidence type="ECO:0000256" key="7">
    <source>
        <dbReference type="SAM" id="Phobius"/>
    </source>
</evidence>